<feature type="coiled-coil region" evidence="1">
    <location>
        <begin position="868"/>
        <end position="895"/>
    </location>
</feature>
<feature type="region of interest" description="Disordered" evidence="2">
    <location>
        <begin position="1"/>
        <end position="33"/>
    </location>
</feature>
<reference evidence="3" key="1">
    <citation type="submission" date="2023-10" db="EMBL/GenBank/DDBJ databases">
        <authorList>
            <person name="Chen Y."/>
            <person name="Shah S."/>
            <person name="Dougan E. K."/>
            <person name="Thang M."/>
            <person name="Chan C."/>
        </authorList>
    </citation>
    <scope>NUCLEOTIDE SEQUENCE [LARGE SCALE GENOMIC DNA]</scope>
</reference>
<evidence type="ECO:0000313" key="4">
    <source>
        <dbReference type="Proteomes" id="UP001189429"/>
    </source>
</evidence>
<keyword evidence="4" id="KW-1185">Reference proteome</keyword>
<proteinExistence type="predicted"/>
<protein>
    <submittedName>
        <fullName evidence="3">Uncharacterized protein</fullName>
    </submittedName>
</protein>
<comment type="caution">
    <text evidence="3">The sequence shown here is derived from an EMBL/GenBank/DDBJ whole genome shotgun (WGS) entry which is preliminary data.</text>
</comment>
<evidence type="ECO:0000256" key="2">
    <source>
        <dbReference type="SAM" id="MobiDB-lite"/>
    </source>
</evidence>
<keyword evidence="1" id="KW-0175">Coiled coil</keyword>
<dbReference type="EMBL" id="CAUYUJ010013969">
    <property type="protein sequence ID" value="CAK0837000.1"/>
    <property type="molecule type" value="Genomic_DNA"/>
</dbReference>
<organism evidence="3 4">
    <name type="scientific">Prorocentrum cordatum</name>
    <dbReference type="NCBI Taxonomy" id="2364126"/>
    <lineage>
        <taxon>Eukaryota</taxon>
        <taxon>Sar</taxon>
        <taxon>Alveolata</taxon>
        <taxon>Dinophyceae</taxon>
        <taxon>Prorocentrales</taxon>
        <taxon>Prorocentraceae</taxon>
        <taxon>Prorocentrum</taxon>
    </lineage>
</organism>
<gene>
    <name evidence="3" type="ORF">PCOR1329_LOCUS33325</name>
</gene>
<evidence type="ECO:0000313" key="3">
    <source>
        <dbReference type="EMBL" id="CAK0837000.1"/>
    </source>
</evidence>
<sequence length="972" mass="106399">MGARKRQGSADAEGAPACKVALPRRGKASGSGADPVACARCSEPVDRQSGFRGKASGRGGLPMHGCDQCYTGFIRHFQQDMAWQDFVERCHEDGDFNKDRESKWQADSELAASIEDALVEHGSVEVDVIYGQEISKTSIQLSKDQWTEKVCPKSVAGISPEMCMVGETRVASSTQPGVSSTGVVCQHPSRPYTEIKNYTRTEVRMSTVKITAAKAAASGGEQPTFKQEITKIRQKQATILRGNAKVPTLAQLQDIAASEATSRGLLGLYRSPSFGRQLCDAGQGCYSHVVADREAFVRSLGCRGFASMRTWITCSRSRPIEVVPKAAQGALANDKIRWEQLKQDVVISDILDGALKGDRVYSLKRFKPQSPSMAIMAETLYKKAETATLLSNNLSEMSWDQICAHLKVLSNEEVESASSFSQDLLRKYLQLAEPTIDQITDAIVPVAACADAFNMYEPKLSSMTGSIDSRVAVSREILMDIVVLPGLEKPALVDHMQALGIRLTDQFRATMPEWSASVKDYYEKGLDALTSAISSIGHWRKTCRGKASSTLKAEQAVEDTIKRLATTIIDSSEALVNLDVLGKLEEIMHHFSVAAEFALVEDGGRLAGMYARLLDKRNAAETCRGETEILEAARKYLSDPIENNADALHNTLQRNMKVAIGGETEITVIARTVALLHQTIELLRTSDVDELVKGPEFSTLVRRGMLLEGIGDLLMKTIKHDGDGSSLRVAINMRGYDVRSNLQMAQLFAKFLCTTTDQDADYQMIKDAFDELSSMMKVLPATAQYGFEDFKAFSAIVDPWKPAAVNAMNMYSQSRVGEAVRAASEVSKKLASIAGGMSDGSGWLDSFVGDQSSFDEIYAHMRTTIFRQIGISNKIKSLERELREKQADFTKIAGDFNVPELGFKEARDEWQQTMAKANLTVSVASLAQSVSSKGPQSVDALQRSIDAMQARSVAVEAIPPALWAEVQRKLAQ</sequence>
<dbReference type="Proteomes" id="UP001189429">
    <property type="component" value="Unassembled WGS sequence"/>
</dbReference>
<accession>A0ABN9SX24</accession>
<evidence type="ECO:0000256" key="1">
    <source>
        <dbReference type="SAM" id="Coils"/>
    </source>
</evidence>
<name>A0ABN9SX24_9DINO</name>